<evidence type="ECO:0000256" key="2">
    <source>
        <dbReference type="ARBA" id="ARBA00023002"/>
    </source>
</evidence>
<reference evidence="3 4" key="1">
    <citation type="submission" date="2020-08" db="EMBL/GenBank/DDBJ databases">
        <title>Amycolatopsis echigonensis JCM 21831.</title>
        <authorList>
            <person name="Tedsree N."/>
            <person name="Kuncharoen N."/>
            <person name="Likhitwitayawuid K."/>
            <person name="Tanasupawat S."/>
        </authorList>
    </citation>
    <scope>NUCLEOTIDE SEQUENCE [LARGE SCALE GENOMIC DNA]</scope>
    <source>
        <strain evidence="3 4">JCM 21831</strain>
    </source>
</reference>
<dbReference type="GO" id="GO:0016491">
    <property type="term" value="F:oxidoreductase activity"/>
    <property type="evidence" value="ECO:0007669"/>
    <property type="project" value="UniProtKB-KW"/>
</dbReference>
<sequence length="248" mass="25859">MQLEGTRIIVAGAAHGIGAGTFRAFVAEGAQVAVLDIKDDLAREVVEKANSDGPGQGRYYHCDITSRQEVESVFAEAVSWLGGLDVLTTVAGIQRRKRPEQFTDQDLDDVFGVNVVGTIHTNQAAFEHLRESGGTILNIGSDGGLIAMPGIAAYAASKGAVMSWTRATAGEWGKHGIRANCIVPAMKTPMTDAGGADGRSVYSTVPLGGELGDVDDDLGPVMVFMAGPGARFITGQLISVNGGLAMVR</sequence>
<dbReference type="PANTHER" id="PTHR43639">
    <property type="entry name" value="OXIDOREDUCTASE, SHORT-CHAIN DEHYDROGENASE/REDUCTASE FAMILY (AFU_ORTHOLOGUE AFUA_5G02870)"/>
    <property type="match status" value="1"/>
</dbReference>
<evidence type="ECO:0000313" key="3">
    <source>
        <dbReference type="EMBL" id="MBB2504408.1"/>
    </source>
</evidence>
<dbReference type="InterPro" id="IPR002347">
    <property type="entry name" value="SDR_fam"/>
</dbReference>
<dbReference type="FunFam" id="3.40.50.720:FF:000084">
    <property type="entry name" value="Short-chain dehydrogenase reductase"/>
    <property type="match status" value="1"/>
</dbReference>
<dbReference type="PRINTS" id="PR00080">
    <property type="entry name" value="SDRFAMILY"/>
</dbReference>
<accession>A0A8E2B9U5</accession>
<dbReference type="EMBL" id="JACJHR010000072">
    <property type="protein sequence ID" value="MBB2504408.1"/>
    <property type="molecule type" value="Genomic_DNA"/>
</dbReference>
<dbReference type="PANTHER" id="PTHR43639:SF1">
    <property type="entry name" value="SHORT-CHAIN DEHYDROGENASE_REDUCTASE FAMILY PROTEIN"/>
    <property type="match status" value="1"/>
</dbReference>
<dbReference type="InterPro" id="IPR020904">
    <property type="entry name" value="Sc_DH/Rdtase_CS"/>
</dbReference>
<dbReference type="PRINTS" id="PR00081">
    <property type="entry name" value="GDHRDH"/>
</dbReference>
<organism evidence="3 4">
    <name type="scientific">Amycolatopsis echigonensis</name>
    <dbReference type="NCBI Taxonomy" id="2576905"/>
    <lineage>
        <taxon>Bacteria</taxon>
        <taxon>Bacillati</taxon>
        <taxon>Actinomycetota</taxon>
        <taxon>Actinomycetes</taxon>
        <taxon>Pseudonocardiales</taxon>
        <taxon>Pseudonocardiaceae</taxon>
        <taxon>Amycolatopsis</taxon>
    </lineage>
</organism>
<comment type="caution">
    <text evidence="3">The sequence shown here is derived from an EMBL/GenBank/DDBJ whole genome shotgun (WGS) entry which is preliminary data.</text>
</comment>
<comment type="similarity">
    <text evidence="1">Belongs to the short-chain dehydrogenases/reductases (SDR) family.</text>
</comment>
<name>A0A8E2B9U5_9PSEU</name>
<evidence type="ECO:0000313" key="4">
    <source>
        <dbReference type="Proteomes" id="UP000550260"/>
    </source>
</evidence>
<dbReference type="Proteomes" id="UP000550260">
    <property type="component" value="Unassembled WGS sequence"/>
</dbReference>
<proteinExistence type="inferred from homology"/>
<evidence type="ECO:0000256" key="1">
    <source>
        <dbReference type="ARBA" id="ARBA00006484"/>
    </source>
</evidence>
<dbReference type="Gene3D" id="3.40.50.720">
    <property type="entry name" value="NAD(P)-binding Rossmann-like Domain"/>
    <property type="match status" value="1"/>
</dbReference>
<keyword evidence="2" id="KW-0560">Oxidoreductase</keyword>
<protein>
    <submittedName>
        <fullName evidence="3">SDR family oxidoreductase</fullName>
    </submittedName>
</protein>
<dbReference type="RefSeq" id="WP_183126320.1">
    <property type="nucleotide sequence ID" value="NZ_JACJHR010000072.1"/>
</dbReference>
<dbReference type="AlphaFoldDB" id="A0A8E2B9U5"/>
<dbReference type="PROSITE" id="PS00061">
    <property type="entry name" value="ADH_SHORT"/>
    <property type="match status" value="1"/>
</dbReference>
<gene>
    <name evidence="3" type="ORF">H5411_35355</name>
</gene>
<dbReference type="CDD" id="cd05233">
    <property type="entry name" value="SDR_c"/>
    <property type="match status" value="1"/>
</dbReference>
<dbReference type="Pfam" id="PF13561">
    <property type="entry name" value="adh_short_C2"/>
    <property type="match status" value="1"/>
</dbReference>
<dbReference type="InterPro" id="IPR036291">
    <property type="entry name" value="NAD(P)-bd_dom_sf"/>
</dbReference>
<dbReference type="SUPFAM" id="SSF51735">
    <property type="entry name" value="NAD(P)-binding Rossmann-fold domains"/>
    <property type="match status" value="1"/>
</dbReference>